<keyword evidence="8" id="KW-0418">Kinase</keyword>
<dbReference type="GO" id="GO:0008654">
    <property type="term" value="P:phospholipid biosynthetic process"/>
    <property type="evidence" value="ECO:0007669"/>
    <property type="project" value="UniProtKB-KW"/>
</dbReference>
<evidence type="ECO:0000313" key="21">
    <source>
        <dbReference type="Proteomes" id="UP000179279"/>
    </source>
</evidence>
<dbReference type="InterPro" id="IPR036945">
    <property type="entry name" value="DAGK_sf"/>
</dbReference>
<comment type="subcellular location">
    <subcellularLocation>
        <location evidence="1">Cell membrane</location>
        <topology evidence="1">Multi-pass membrane protein</topology>
    </subcellularLocation>
</comment>
<evidence type="ECO:0000256" key="17">
    <source>
        <dbReference type="PIRSR" id="PIRSR600829-3"/>
    </source>
</evidence>
<feature type="transmembrane region" description="Helical" evidence="19">
    <location>
        <begin position="101"/>
        <end position="122"/>
    </location>
</feature>
<keyword evidence="11" id="KW-0443">Lipid metabolism</keyword>
<evidence type="ECO:0000256" key="13">
    <source>
        <dbReference type="ARBA" id="ARBA00023209"/>
    </source>
</evidence>
<dbReference type="InterPro" id="IPR000829">
    <property type="entry name" value="DAGK"/>
</dbReference>
<keyword evidence="5" id="KW-0808">Transferase</keyword>
<evidence type="ECO:0000256" key="11">
    <source>
        <dbReference type="ARBA" id="ARBA00023098"/>
    </source>
</evidence>
<dbReference type="PANTHER" id="PTHR34299">
    <property type="entry name" value="DIACYLGLYCEROL KINASE"/>
    <property type="match status" value="1"/>
</dbReference>
<gene>
    <name evidence="20" type="ORF">A3A57_01095</name>
</gene>
<dbReference type="EMBL" id="MHDA01000007">
    <property type="protein sequence ID" value="OGY32745.1"/>
    <property type="molecule type" value="Genomic_DNA"/>
</dbReference>
<evidence type="ECO:0000256" key="1">
    <source>
        <dbReference type="ARBA" id="ARBA00004651"/>
    </source>
</evidence>
<feature type="binding site" evidence="18">
    <location>
        <position position="81"/>
    </location>
    <ligand>
        <name>a divalent metal cation</name>
        <dbReference type="ChEBI" id="CHEBI:60240"/>
    </ligand>
</feature>
<dbReference type="AlphaFoldDB" id="A0A1G1WYE8"/>
<evidence type="ECO:0000256" key="4">
    <source>
        <dbReference type="ARBA" id="ARBA00022516"/>
    </source>
</evidence>
<sequence length="132" mass="14764">MKERVLLKQNRPVNHLRKLGPVSAGLGVNLAESPSFRLHLGADVLAIILGRWLRISKGEWLAIFNVAVLKATAELLNTSIEELTNELWQERDGRAKRIKDSAAAAVFATVIGSFATWGLIFIPRLLRWRGRL</sequence>
<evidence type="ECO:0000256" key="16">
    <source>
        <dbReference type="PIRSR" id="PIRSR600829-2"/>
    </source>
</evidence>
<keyword evidence="6 19" id="KW-0812">Transmembrane</keyword>
<evidence type="ECO:0000256" key="15">
    <source>
        <dbReference type="PIRSR" id="PIRSR600829-1"/>
    </source>
</evidence>
<reference evidence="20 21" key="1">
    <citation type="journal article" date="2016" name="Nat. Commun.">
        <title>Thousands of microbial genomes shed light on interconnected biogeochemical processes in an aquifer system.</title>
        <authorList>
            <person name="Anantharaman K."/>
            <person name="Brown C.T."/>
            <person name="Hug L.A."/>
            <person name="Sharon I."/>
            <person name="Castelle C.J."/>
            <person name="Probst A.J."/>
            <person name="Thomas B.C."/>
            <person name="Singh A."/>
            <person name="Wilkins M.J."/>
            <person name="Karaoz U."/>
            <person name="Brodie E.L."/>
            <person name="Williams K.H."/>
            <person name="Hubbard S.S."/>
            <person name="Banfield J.F."/>
        </authorList>
    </citation>
    <scope>NUCLEOTIDE SEQUENCE [LARGE SCALE GENOMIC DNA]</scope>
</reference>
<evidence type="ECO:0008006" key="22">
    <source>
        <dbReference type="Google" id="ProtNLM"/>
    </source>
</evidence>
<evidence type="ECO:0000256" key="18">
    <source>
        <dbReference type="PIRSR" id="PIRSR600829-4"/>
    </source>
</evidence>
<feature type="binding site" evidence="17">
    <location>
        <position position="81"/>
    </location>
    <ligand>
        <name>ATP</name>
        <dbReference type="ChEBI" id="CHEBI:30616"/>
    </ligand>
</feature>
<accession>A0A1G1WYE8</accession>
<proteinExistence type="inferred from homology"/>
<feature type="binding site" evidence="16">
    <location>
        <position position="74"/>
    </location>
    <ligand>
        <name>substrate</name>
    </ligand>
</feature>
<dbReference type="GO" id="GO:0005524">
    <property type="term" value="F:ATP binding"/>
    <property type="evidence" value="ECO:0007669"/>
    <property type="project" value="UniProtKB-KW"/>
</dbReference>
<dbReference type="Proteomes" id="UP000179279">
    <property type="component" value="Unassembled WGS sequence"/>
</dbReference>
<dbReference type="InterPro" id="IPR033717">
    <property type="entry name" value="UDPK"/>
</dbReference>
<dbReference type="CDD" id="cd14265">
    <property type="entry name" value="UDPK_IM_like"/>
    <property type="match status" value="1"/>
</dbReference>
<comment type="cofactor">
    <cofactor evidence="18">
        <name>Mg(2+)</name>
        <dbReference type="ChEBI" id="CHEBI:18420"/>
    </cofactor>
    <text evidence="18">Mn(2+), Zn(2+), Cd(2+) and Co(2+) support activity to lesser extents.</text>
</comment>
<evidence type="ECO:0000256" key="5">
    <source>
        <dbReference type="ARBA" id="ARBA00022679"/>
    </source>
</evidence>
<evidence type="ECO:0000256" key="12">
    <source>
        <dbReference type="ARBA" id="ARBA00023136"/>
    </source>
</evidence>
<comment type="similarity">
    <text evidence="2">Belongs to the bacterial diacylglycerol kinase family.</text>
</comment>
<keyword evidence="4" id="KW-0444">Lipid biosynthesis</keyword>
<keyword evidence="18" id="KW-0479">Metal-binding</keyword>
<dbReference type="GO" id="GO:0046872">
    <property type="term" value="F:metal ion binding"/>
    <property type="evidence" value="ECO:0007669"/>
    <property type="project" value="UniProtKB-KW"/>
</dbReference>
<organism evidence="20 21">
    <name type="scientific">Candidatus Woykebacteria bacterium RIFCSPLOWO2_01_FULL_41_12</name>
    <dbReference type="NCBI Taxonomy" id="1802604"/>
    <lineage>
        <taxon>Bacteria</taxon>
        <taxon>Candidatus Woykeibacteriota</taxon>
    </lineage>
</organism>
<keyword evidence="14" id="KW-1208">Phospholipid metabolism</keyword>
<dbReference type="Pfam" id="PF01219">
    <property type="entry name" value="DAGK_prokar"/>
    <property type="match status" value="1"/>
</dbReference>
<evidence type="ECO:0000256" key="10">
    <source>
        <dbReference type="ARBA" id="ARBA00022989"/>
    </source>
</evidence>
<evidence type="ECO:0000256" key="14">
    <source>
        <dbReference type="ARBA" id="ARBA00023264"/>
    </source>
</evidence>
<dbReference type="Gene3D" id="1.10.287.3610">
    <property type="match status" value="1"/>
</dbReference>
<keyword evidence="10 19" id="KW-1133">Transmembrane helix</keyword>
<dbReference type="PANTHER" id="PTHR34299:SF1">
    <property type="entry name" value="DIACYLGLYCEROL KINASE"/>
    <property type="match status" value="1"/>
</dbReference>
<evidence type="ECO:0000256" key="3">
    <source>
        <dbReference type="ARBA" id="ARBA00022475"/>
    </source>
</evidence>
<keyword evidence="18" id="KW-0460">Magnesium</keyword>
<evidence type="ECO:0000256" key="8">
    <source>
        <dbReference type="ARBA" id="ARBA00022777"/>
    </source>
</evidence>
<dbReference type="GO" id="GO:0016301">
    <property type="term" value="F:kinase activity"/>
    <property type="evidence" value="ECO:0007669"/>
    <property type="project" value="UniProtKB-KW"/>
</dbReference>
<keyword evidence="7 17" id="KW-0547">Nucleotide-binding</keyword>
<feature type="active site" description="Proton acceptor" evidence="15">
    <location>
        <position position="74"/>
    </location>
</feature>
<evidence type="ECO:0000256" key="9">
    <source>
        <dbReference type="ARBA" id="ARBA00022840"/>
    </source>
</evidence>
<protein>
    <recommendedName>
        <fullName evidence="22">Diacylglycerol kinase</fullName>
    </recommendedName>
</protein>
<evidence type="ECO:0000256" key="19">
    <source>
        <dbReference type="SAM" id="Phobius"/>
    </source>
</evidence>
<evidence type="ECO:0000256" key="6">
    <source>
        <dbReference type="ARBA" id="ARBA00022692"/>
    </source>
</evidence>
<comment type="caution">
    <text evidence="20">The sequence shown here is derived from an EMBL/GenBank/DDBJ whole genome shotgun (WGS) entry which is preliminary data.</text>
</comment>
<evidence type="ECO:0000256" key="7">
    <source>
        <dbReference type="ARBA" id="ARBA00022741"/>
    </source>
</evidence>
<dbReference type="GO" id="GO:0005886">
    <property type="term" value="C:plasma membrane"/>
    <property type="evidence" value="ECO:0007669"/>
    <property type="project" value="UniProtKB-SubCell"/>
</dbReference>
<keyword evidence="9 17" id="KW-0067">ATP-binding</keyword>
<evidence type="ECO:0000256" key="2">
    <source>
        <dbReference type="ARBA" id="ARBA00005967"/>
    </source>
</evidence>
<feature type="binding site" evidence="17">
    <location>
        <begin position="99"/>
        <end position="100"/>
    </location>
    <ligand>
        <name>ATP</name>
        <dbReference type="ChEBI" id="CHEBI:30616"/>
    </ligand>
</feature>
<name>A0A1G1WYE8_9BACT</name>
<keyword evidence="12 19" id="KW-0472">Membrane</keyword>
<keyword evidence="13" id="KW-0594">Phospholipid biosynthesis</keyword>
<evidence type="ECO:0000313" key="20">
    <source>
        <dbReference type="EMBL" id="OGY32745.1"/>
    </source>
</evidence>
<keyword evidence="3" id="KW-1003">Cell membrane</keyword>